<dbReference type="Proteomes" id="UP000553632">
    <property type="component" value="Unassembled WGS sequence"/>
</dbReference>
<feature type="non-terminal residue" evidence="2">
    <location>
        <position position="105"/>
    </location>
</feature>
<reference evidence="3 4" key="1">
    <citation type="submission" date="2020-04" db="EMBL/GenBank/DDBJ databases">
        <title>Perkinsus olseni comparative genomics.</title>
        <authorList>
            <person name="Bogema D.R."/>
        </authorList>
    </citation>
    <scope>NUCLEOTIDE SEQUENCE [LARGE SCALE GENOMIC DNA]</scope>
    <source>
        <strain evidence="2">ATCC PRA-205</strain>
        <strain evidence="1 3">ATCC PRA-207</strain>
    </source>
</reference>
<organism evidence="2 4">
    <name type="scientific">Perkinsus olseni</name>
    <name type="common">Perkinsus atlanticus</name>
    <dbReference type="NCBI Taxonomy" id="32597"/>
    <lineage>
        <taxon>Eukaryota</taxon>
        <taxon>Sar</taxon>
        <taxon>Alveolata</taxon>
        <taxon>Perkinsozoa</taxon>
        <taxon>Perkinsea</taxon>
        <taxon>Perkinsida</taxon>
        <taxon>Perkinsidae</taxon>
        <taxon>Perkinsus</taxon>
    </lineage>
</organism>
<dbReference type="EMBL" id="JABANO010018078">
    <property type="protein sequence ID" value="KAF4732408.1"/>
    <property type="molecule type" value="Genomic_DNA"/>
</dbReference>
<dbReference type="EMBL" id="JABANM010004170">
    <property type="protein sequence ID" value="KAF4749650.1"/>
    <property type="molecule type" value="Genomic_DNA"/>
</dbReference>
<dbReference type="Proteomes" id="UP000574390">
    <property type="component" value="Unassembled WGS sequence"/>
</dbReference>
<dbReference type="AlphaFoldDB" id="A0A7J6TYF3"/>
<evidence type="ECO:0000313" key="2">
    <source>
        <dbReference type="EMBL" id="KAF4749650.1"/>
    </source>
</evidence>
<accession>A0A7J6TYF3</accession>
<evidence type="ECO:0000313" key="1">
    <source>
        <dbReference type="EMBL" id="KAF4732408.1"/>
    </source>
</evidence>
<evidence type="ECO:0000313" key="4">
    <source>
        <dbReference type="Proteomes" id="UP000574390"/>
    </source>
</evidence>
<name>A0A7J6TYF3_PEROL</name>
<comment type="caution">
    <text evidence="2">The sequence shown here is derived from an EMBL/GenBank/DDBJ whole genome shotgun (WGS) entry which is preliminary data.</text>
</comment>
<sequence>EPQPVDNHTIKRGIHEPKCRVVVGICGKARVLEYHEGRIEVDGADLNRCGWSAVDGLTRYLLQEKHFQTKDHAVTVLLLNSYASLAVDGLLHNWGLVMMEMAIAH</sequence>
<keyword evidence="3" id="KW-1185">Reference proteome</keyword>
<evidence type="ECO:0000313" key="3">
    <source>
        <dbReference type="Proteomes" id="UP000553632"/>
    </source>
</evidence>
<proteinExistence type="predicted"/>
<feature type="non-terminal residue" evidence="2">
    <location>
        <position position="1"/>
    </location>
</feature>
<gene>
    <name evidence="2" type="ORF">FOZ62_017019</name>
    <name evidence="1" type="ORF">FOZ63_018624</name>
</gene>
<protein>
    <submittedName>
        <fullName evidence="2">Uncharacterized protein</fullName>
    </submittedName>
</protein>